<proteinExistence type="predicted"/>
<dbReference type="Gene3D" id="3.50.4.10">
    <property type="entry name" value="Hepatocyte Growth Factor"/>
    <property type="match status" value="1"/>
</dbReference>
<name>A0A1Y3E8I5_9BILA</name>
<feature type="non-terminal residue" evidence="2">
    <location>
        <position position="1"/>
    </location>
</feature>
<gene>
    <name evidence="2" type="ORF">D917_04331</name>
</gene>
<dbReference type="InterPro" id="IPR003609">
    <property type="entry name" value="Pan_app"/>
</dbReference>
<feature type="non-terminal residue" evidence="2">
    <location>
        <position position="108"/>
    </location>
</feature>
<evidence type="ECO:0000313" key="3">
    <source>
        <dbReference type="Proteomes" id="UP000243006"/>
    </source>
</evidence>
<reference evidence="2 3" key="1">
    <citation type="submission" date="2015-04" db="EMBL/GenBank/DDBJ databases">
        <title>Draft genome of the roundworm Trichinella nativa.</title>
        <authorList>
            <person name="Mitreva M."/>
        </authorList>
    </citation>
    <scope>NUCLEOTIDE SEQUENCE [LARGE SCALE GENOMIC DNA]</scope>
    <source>
        <strain evidence="2 3">ISS45</strain>
    </source>
</reference>
<dbReference type="EMBL" id="LVZM01023214">
    <property type="protein sequence ID" value="OUC40146.1"/>
    <property type="molecule type" value="Genomic_DNA"/>
</dbReference>
<dbReference type="PROSITE" id="PS50948">
    <property type="entry name" value="PAN"/>
    <property type="match status" value="1"/>
</dbReference>
<evidence type="ECO:0000259" key="1">
    <source>
        <dbReference type="PROSITE" id="PS50948"/>
    </source>
</evidence>
<sequence>PYNECEFSSQHGIAPALAYNEKHTVDEQACRLACLQNVAFICRSFVYDIQTQKCRFGPDDTFITMHLPNSSAQLMPYMQISECMDVRVLCERSEMRAQFRSDHVFDGK</sequence>
<comment type="caution">
    <text evidence="2">The sequence shown here is derived from an EMBL/GenBank/DDBJ whole genome shotgun (WGS) entry which is preliminary data.</text>
</comment>
<dbReference type="SUPFAM" id="SSF57414">
    <property type="entry name" value="Hairpin loop containing domain-like"/>
    <property type="match status" value="1"/>
</dbReference>
<dbReference type="AlphaFoldDB" id="A0A1Y3E8I5"/>
<feature type="domain" description="Apple" evidence="1">
    <location>
        <begin position="5"/>
        <end position="83"/>
    </location>
</feature>
<dbReference type="Pfam" id="PF00024">
    <property type="entry name" value="PAN_1"/>
    <property type="match status" value="1"/>
</dbReference>
<dbReference type="Proteomes" id="UP000243006">
    <property type="component" value="Unassembled WGS sequence"/>
</dbReference>
<protein>
    <submittedName>
        <fullName evidence="2">PAN domain protein</fullName>
    </submittedName>
</protein>
<evidence type="ECO:0000313" key="2">
    <source>
        <dbReference type="EMBL" id="OUC40146.1"/>
    </source>
</evidence>
<organism evidence="2 3">
    <name type="scientific">Trichinella nativa</name>
    <dbReference type="NCBI Taxonomy" id="6335"/>
    <lineage>
        <taxon>Eukaryota</taxon>
        <taxon>Metazoa</taxon>
        <taxon>Ecdysozoa</taxon>
        <taxon>Nematoda</taxon>
        <taxon>Enoplea</taxon>
        <taxon>Dorylaimia</taxon>
        <taxon>Trichinellida</taxon>
        <taxon>Trichinellidae</taxon>
        <taxon>Trichinella</taxon>
    </lineage>
</organism>
<accession>A0A1Y3E8I5</accession>